<proteinExistence type="predicted"/>
<gene>
    <name evidence="2" type="ORF">ACFP81_05125</name>
</gene>
<keyword evidence="3" id="KW-1185">Reference proteome</keyword>
<dbReference type="SUPFAM" id="SSF53474">
    <property type="entry name" value="alpha/beta-Hydrolases"/>
    <property type="match status" value="1"/>
</dbReference>
<accession>A0ABW1YF04</accession>
<feature type="chain" id="PRO_5047540596" description="Alpha/beta hydrolase" evidence="1">
    <location>
        <begin position="22"/>
        <end position="239"/>
    </location>
</feature>
<feature type="signal peptide" evidence="1">
    <location>
        <begin position="1"/>
        <end position="21"/>
    </location>
</feature>
<evidence type="ECO:0000313" key="2">
    <source>
        <dbReference type="EMBL" id="MFC6591454.1"/>
    </source>
</evidence>
<dbReference type="EMBL" id="JBHSWD010000001">
    <property type="protein sequence ID" value="MFC6591454.1"/>
    <property type="molecule type" value="Genomic_DNA"/>
</dbReference>
<comment type="caution">
    <text evidence="2">The sequence shown here is derived from an EMBL/GenBank/DDBJ whole genome shotgun (WGS) entry which is preliminary data.</text>
</comment>
<name>A0ABW1YF04_9DEIO</name>
<organism evidence="2 3">
    <name type="scientific">Deinococcus lacus</name>
    <dbReference type="NCBI Taxonomy" id="392561"/>
    <lineage>
        <taxon>Bacteria</taxon>
        <taxon>Thermotogati</taxon>
        <taxon>Deinococcota</taxon>
        <taxon>Deinococci</taxon>
        <taxon>Deinococcales</taxon>
        <taxon>Deinococcaceae</taxon>
        <taxon>Deinococcus</taxon>
    </lineage>
</organism>
<evidence type="ECO:0000256" key="1">
    <source>
        <dbReference type="SAM" id="SignalP"/>
    </source>
</evidence>
<evidence type="ECO:0000313" key="3">
    <source>
        <dbReference type="Proteomes" id="UP001596297"/>
    </source>
</evidence>
<sequence length="239" mass="26105">MRFSAALLCVLLLSACTPRVILPARTPHLALDGPPPDVVILSVSGHCSPPCAAPYANGDDLSSRGTIDRVADAIAAAGYQVQVSGYAAGAFDTLESEWVFPPQRGWVALQNDFQEMRRRWPELGRRPRIVMLGHSQGVAWLHHLARLNPEVPIALQIDLDSICAAWQADHARFFRQLTPQQAGSPSIATACDPIWIDGRPYRGKNIVWPNVERSLEIQSKRLYAPAPKVAGSLSIFCGP</sequence>
<dbReference type="InterPro" id="IPR029058">
    <property type="entry name" value="AB_hydrolase_fold"/>
</dbReference>
<dbReference type="PROSITE" id="PS51257">
    <property type="entry name" value="PROKAR_LIPOPROTEIN"/>
    <property type="match status" value="1"/>
</dbReference>
<dbReference type="RefSeq" id="WP_380082458.1">
    <property type="nucleotide sequence ID" value="NZ_JBHSWD010000001.1"/>
</dbReference>
<dbReference type="Proteomes" id="UP001596297">
    <property type="component" value="Unassembled WGS sequence"/>
</dbReference>
<protein>
    <recommendedName>
        <fullName evidence="4">Alpha/beta hydrolase</fullName>
    </recommendedName>
</protein>
<reference evidence="3" key="1">
    <citation type="journal article" date="2019" name="Int. J. Syst. Evol. Microbiol.">
        <title>The Global Catalogue of Microorganisms (GCM) 10K type strain sequencing project: providing services to taxonomists for standard genome sequencing and annotation.</title>
        <authorList>
            <consortium name="The Broad Institute Genomics Platform"/>
            <consortium name="The Broad Institute Genome Sequencing Center for Infectious Disease"/>
            <person name="Wu L."/>
            <person name="Ma J."/>
        </authorList>
    </citation>
    <scope>NUCLEOTIDE SEQUENCE [LARGE SCALE GENOMIC DNA]</scope>
    <source>
        <strain evidence="3">CGMCC 1.15772</strain>
    </source>
</reference>
<keyword evidence="1" id="KW-0732">Signal</keyword>
<evidence type="ECO:0008006" key="4">
    <source>
        <dbReference type="Google" id="ProtNLM"/>
    </source>
</evidence>